<evidence type="ECO:0000256" key="4">
    <source>
        <dbReference type="SAM" id="MobiDB-lite"/>
    </source>
</evidence>
<dbReference type="InterPro" id="IPR013783">
    <property type="entry name" value="Ig-like_fold"/>
</dbReference>
<dbReference type="SMART" id="SM00429">
    <property type="entry name" value="IPT"/>
    <property type="match status" value="1"/>
</dbReference>
<organism evidence="7 8">
    <name type="scientific">Malassezia equina</name>
    <dbReference type="NCBI Taxonomy" id="1381935"/>
    <lineage>
        <taxon>Eukaryota</taxon>
        <taxon>Fungi</taxon>
        <taxon>Dikarya</taxon>
        <taxon>Basidiomycota</taxon>
        <taxon>Ustilaginomycotina</taxon>
        <taxon>Malasseziomycetes</taxon>
        <taxon>Malasseziales</taxon>
        <taxon>Malasseziaceae</taxon>
        <taxon>Malassezia</taxon>
    </lineage>
</organism>
<dbReference type="SMART" id="SM00248">
    <property type="entry name" value="ANK"/>
    <property type="match status" value="2"/>
</dbReference>
<feature type="region of interest" description="Disordered" evidence="4">
    <location>
        <begin position="191"/>
        <end position="230"/>
    </location>
</feature>
<evidence type="ECO:0000256" key="1">
    <source>
        <dbReference type="ARBA" id="ARBA00022737"/>
    </source>
</evidence>
<feature type="region of interest" description="Disordered" evidence="4">
    <location>
        <begin position="1"/>
        <end position="74"/>
    </location>
</feature>
<keyword evidence="5" id="KW-0812">Transmembrane</keyword>
<dbReference type="Gene3D" id="2.60.40.10">
    <property type="entry name" value="Immunoglobulins"/>
    <property type="match status" value="1"/>
</dbReference>
<dbReference type="Proteomes" id="UP001214415">
    <property type="component" value="Chromosome 4"/>
</dbReference>
<dbReference type="SUPFAM" id="SSF48403">
    <property type="entry name" value="Ankyrin repeat"/>
    <property type="match status" value="1"/>
</dbReference>
<evidence type="ECO:0000256" key="2">
    <source>
        <dbReference type="ARBA" id="ARBA00023043"/>
    </source>
</evidence>
<sequence length="1105" mass="120865">MVVSSNPGPSTRHATATHPTESNTPTPPSLTSESSPESCQENEDLDPQPIVSLSSFSSRRPSTSSTDNLLPDWTSFATLPSTINTSMDEHSILSERLGQPPPSLSEYPDVPKGHLSTSTDPLLMDSDLPAQAWLHDEPSMQQASASNSHRPFYAMDWDKNDACVTPQALGGVPSTTDDLHSSIVPSMISSSESSAVPFSPPMTTQVPASTDDTLGPSSTRVIRPPRNHLPPQMKIIVNGVPAKGAKSRVETQIRMRLELVAPATSGDPTSPVEWERIGSFDHIKVPPLSGTKRKSKKYQHSNVPTESTLLLEADVINATPPHARVYVCNSCRERERKRADRKKTKNTTVNVLPTAEEMRALNIDPNDPDAMELAASRLQEEERKHAVLFNCGDYVNFHDGEVILSTRITCYCRHHREKVGFHIVFTLRNSLGEFIATGSTPPIMIMDDHKSSSQYTNPLRTGESRHKQTGSEDSSMSPRSIDHAPRPRERAKPYDDPSGARRRTRALRDMSLSPMDTTRMSFVLEGSHPLSGIDASPTRQGLDTLSPPTLSQSSITSVPDPSSFMSQNMGQLFAPLPTPSDMPVQTLAPAQTDLPATTVPRINKLVPAEGPTTGGIEVTILGENFTEGIQCVFGDTPSTHTRVWASTTMVCILPPSSRPGPVIVSLQGVSDALPAPQESQPLQLFTYIDSTDRALMELALQVVGLQMTGQMASARDIAMRIVSASQVPDQGATTYNADMQNTLAPNAMELLSMGLRLYSSNASKLPSIQDSLLGFLTLLDVDVARSSNFPALFACNARGHTLLHLAVMHNLHRLVADLLRRGCPVNARDVNGYTALHFAALHGWVMVTKLLLQHGADPFEVNAEGLIPVEIARRSEKIDVENVLTDWIGDEAVSDCGDETSDDDDVHHSSSSEEDADITFGELAELAKVQAAEKGRLSTPKSSSWSLSNLLSPSRTTEAALLPLSEPKSPFTVHSPPPTYDEATLDEAGDLHYIGGEKLLTDSDIANRHQKRLTMMQPKALQARRERRTNRRAKHRTAAERAEVATKTVVRPRQGLYDDRMLLWFWIPAMLCVVLLSVAIQFGFVPPFQYEGSYVQHAVEILSHR</sequence>
<dbReference type="Pfam" id="PF12796">
    <property type="entry name" value="Ank_2"/>
    <property type="match status" value="1"/>
</dbReference>
<dbReference type="Pfam" id="PF25603">
    <property type="entry name" value="SPT23_MGA2_DBD"/>
    <property type="match status" value="1"/>
</dbReference>
<dbReference type="GO" id="GO:0004842">
    <property type="term" value="F:ubiquitin-protein transferase activity"/>
    <property type="evidence" value="ECO:0007669"/>
    <property type="project" value="TreeGrafter"/>
</dbReference>
<feature type="compositionally biased region" description="Polar residues" evidence="4">
    <location>
        <begin position="202"/>
        <end position="220"/>
    </location>
</feature>
<protein>
    <recommendedName>
        <fullName evidence="6">IPT/TIG domain-containing protein</fullName>
    </recommendedName>
</protein>
<dbReference type="PROSITE" id="PS50297">
    <property type="entry name" value="ANK_REP_REGION"/>
    <property type="match status" value="2"/>
</dbReference>
<feature type="compositionally biased region" description="Basic and acidic residues" evidence="4">
    <location>
        <begin position="480"/>
        <end position="499"/>
    </location>
</feature>
<feature type="repeat" description="ANK" evidence="3">
    <location>
        <begin position="798"/>
        <end position="830"/>
    </location>
</feature>
<dbReference type="InterPro" id="IPR014756">
    <property type="entry name" value="Ig_E-set"/>
</dbReference>
<name>A0AAF0EDJ5_9BASI</name>
<dbReference type="InterPro" id="IPR036770">
    <property type="entry name" value="Ankyrin_rpt-contain_sf"/>
</dbReference>
<feature type="transmembrane region" description="Helical" evidence="5">
    <location>
        <begin position="1061"/>
        <end position="1084"/>
    </location>
</feature>
<keyword evidence="1" id="KW-0677">Repeat</keyword>
<evidence type="ECO:0000256" key="3">
    <source>
        <dbReference type="PROSITE-ProRule" id="PRU00023"/>
    </source>
</evidence>
<evidence type="ECO:0000313" key="7">
    <source>
        <dbReference type="EMBL" id="WFD23563.1"/>
    </source>
</evidence>
<dbReference type="AlphaFoldDB" id="A0AAF0EDJ5"/>
<keyword evidence="8" id="KW-1185">Reference proteome</keyword>
<dbReference type="PROSITE" id="PS50088">
    <property type="entry name" value="ANK_REPEAT"/>
    <property type="match status" value="2"/>
</dbReference>
<evidence type="ECO:0000313" key="8">
    <source>
        <dbReference type="Proteomes" id="UP001214415"/>
    </source>
</evidence>
<dbReference type="PANTHER" id="PTHR24171:SF8">
    <property type="entry name" value="BRCA1-ASSOCIATED RING DOMAIN PROTEIN 1"/>
    <property type="match status" value="1"/>
</dbReference>
<feature type="compositionally biased region" description="Low complexity" evidence="4">
    <location>
        <begin position="52"/>
        <end position="66"/>
    </location>
</feature>
<dbReference type="InterPro" id="IPR002909">
    <property type="entry name" value="IPT_dom"/>
</dbReference>
<dbReference type="Gene3D" id="1.25.40.20">
    <property type="entry name" value="Ankyrin repeat-containing domain"/>
    <property type="match status" value="1"/>
</dbReference>
<feature type="region of interest" description="Disordered" evidence="4">
    <location>
        <begin position="94"/>
        <end position="117"/>
    </location>
</feature>
<feature type="domain" description="IPT/TIG" evidence="6">
    <location>
        <begin position="599"/>
        <end position="688"/>
    </location>
</feature>
<feature type="repeat" description="ANK" evidence="3">
    <location>
        <begin position="831"/>
        <end position="863"/>
    </location>
</feature>
<dbReference type="SUPFAM" id="SSF81296">
    <property type="entry name" value="E set domains"/>
    <property type="match status" value="1"/>
</dbReference>
<feature type="compositionally biased region" description="Polar residues" evidence="4">
    <location>
        <begin position="1"/>
        <end position="14"/>
    </location>
</feature>
<dbReference type="PANTHER" id="PTHR24171">
    <property type="entry name" value="ANKYRIN REPEAT DOMAIN-CONTAINING PROTEIN 39-RELATED"/>
    <property type="match status" value="1"/>
</dbReference>
<dbReference type="InterPro" id="IPR057962">
    <property type="entry name" value="SPT23_MGA2_DBD"/>
</dbReference>
<dbReference type="InterPro" id="IPR002110">
    <property type="entry name" value="Ankyrin_rpt"/>
</dbReference>
<reference evidence="7" key="1">
    <citation type="submission" date="2023-03" db="EMBL/GenBank/DDBJ databases">
        <title>Mating type loci evolution in Malassezia.</title>
        <authorList>
            <person name="Coelho M.A."/>
        </authorList>
    </citation>
    <scope>NUCLEOTIDE SEQUENCE</scope>
    <source>
        <strain evidence="7">CBS 12830</strain>
    </source>
</reference>
<accession>A0AAF0EDJ5</accession>
<keyword evidence="5" id="KW-0472">Membrane</keyword>
<feature type="compositionally biased region" description="Low complexity" evidence="4">
    <location>
        <begin position="17"/>
        <end position="38"/>
    </location>
</feature>
<dbReference type="EMBL" id="CP119903">
    <property type="protein sequence ID" value="WFD23563.1"/>
    <property type="molecule type" value="Genomic_DNA"/>
</dbReference>
<evidence type="ECO:0000256" key="5">
    <source>
        <dbReference type="SAM" id="Phobius"/>
    </source>
</evidence>
<evidence type="ECO:0000259" key="6">
    <source>
        <dbReference type="SMART" id="SM00429"/>
    </source>
</evidence>
<feature type="region of interest" description="Disordered" evidence="4">
    <location>
        <begin position="445"/>
        <end position="512"/>
    </location>
</feature>
<dbReference type="CDD" id="cd00102">
    <property type="entry name" value="IPT"/>
    <property type="match status" value="1"/>
</dbReference>
<feature type="region of interest" description="Disordered" evidence="4">
    <location>
        <begin position="894"/>
        <end position="917"/>
    </location>
</feature>
<keyword evidence="2 3" id="KW-0040">ANK repeat</keyword>
<dbReference type="Pfam" id="PF01833">
    <property type="entry name" value="TIG"/>
    <property type="match status" value="1"/>
</dbReference>
<gene>
    <name evidence="7" type="ORF">MEQU1_002256</name>
</gene>
<dbReference type="GO" id="GO:0085020">
    <property type="term" value="P:protein K6-linked ubiquitination"/>
    <property type="evidence" value="ECO:0007669"/>
    <property type="project" value="TreeGrafter"/>
</dbReference>
<feature type="compositionally biased region" description="Acidic residues" evidence="4">
    <location>
        <begin position="894"/>
        <end position="904"/>
    </location>
</feature>
<proteinExistence type="predicted"/>
<keyword evidence="5" id="KW-1133">Transmembrane helix</keyword>